<dbReference type="VEuPathDB" id="FungiDB:BCV72DRAFT_88365"/>
<dbReference type="AlphaFoldDB" id="A0A1X0RJH4"/>
<accession>A0A1X0RJH4</accession>
<evidence type="ECO:0000313" key="2">
    <source>
        <dbReference type="Proteomes" id="UP000242381"/>
    </source>
</evidence>
<feature type="non-terminal residue" evidence="1">
    <location>
        <position position="1"/>
    </location>
</feature>
<protein>
    <recommendedName>
        <fullName evidence="3">Tc1-like transposase DDE domain-containing protein</fullName>
    </recommendedName>
</protein>
<sequence length="74" mass="8806">SIPSLWRHVAIEYAFSLKKSSLYNEERDAERTLCLRHEVISKWKEIGIDFQNNCVFVDEAGFNTRMIRDRAWSK</sequence>
<organism evidence="1 2">
    <name type="scientific">Rhizopus microsporus</name>
    <dbReference type="NCBI Taxonomy" id="58291"/>
    <lineage>
        <taxon>Eukaryota</taxon>
        <taxon>Fungi</taxon>
        <taxon>Fungi incertae sedis</taxon>
        <taxon>Mucoromycota</taxon>
        <taxon>Mucoromycotina</taxon>
        <taxon>Mucoromycetes</taxon>
        <taxon>Mucorales</taxon>
        <taxon>Mucorineae</taxon>
        <taxon>Rhizopodaceae</taxon>
        <taxon>Rhizopus</taxon>
    </lineage>
</organism>
<reference evidence="1 2" key="1">
    <citation type="journal article" date="2016" name="Proc. Natl. Acad. Sci. U.S.A.">
        <title>Lipid metabolic changes in an early divergent fungus govern the establishment of a mutualistic symbiosis with endobacteria.</title>
        <authorList>
            <person name="Lastovetsky O.A."/>
            <person name="Gaspar M.L."/>
            <person name="Mondo S.J."/>
            <person name="LaButti K.M."/>
            <person name="Sandor L."/>
            <person name="Grigoriev I.V."/>
            <person name="Henry S.A."/>
            <person name="Pawlowska T.E."/>
        </authorList>
    </citation>
    <scope>NUCLEOTIDE SEQUENCE [LARGE SCALE GENOMIC DNA]</scope>
    <source>
        <strain evidence="1 2">ATCC 11559</strain>
    </source>
</reference>
<feature type="non-terminal residue" evidence="1">
    <location>
        <position position="74"/>
    </location>
</feature>
<evidence type="ECO:0000313" key="1">
    <source>
        <dbReference type="EMBL" id="ORE12179.1"/>
    </source>
</evidence>
<proteinExistence type="predicted"/>
<dbReference type="EMBL" id="KV921824">
    <property type="protein sequence ID" value="ORE12179.1"/>
    <property type="molecule type" value="Genomic_DNA"/>
</dbReference>
<evidence type="ECO:0008006" key="3">
    <source>
        <dbReference type="Google" id="ProtNLM"/>
    </source>
</evidence>
<dbReference type="Proteomes" id="UP000242381">
    <property type="component" value="Unassembled WGS sequence"/>
</dbReference>
<gene>
    <name evidence="1" type="ORF">BCV71DRAFT_144543</name>
</gene>
<name>A0A1X0RJH4_RHIZD</name>